<feature type="non-terminal residue" evidence="1">
    <location>
        <position position="344"/>
    </location>
</feature>
<dbReference type="AlphaFoldDB" id="A0A5H2XTZ1"/>
<protein>
    <recommendedName>
        <fullName evidence="2">DUF4216 domain-containing protein</fullName>
    </recommendedName>
</protein>
<feature type="non-terminal residue" evidence="1">
    <location>
        <position position="1"/>
    </location>
</feature>
<dbReference type="InterPro" id="IPR004242">
    <property type="entry name" value="Transposase_21"/>
</dbReference>
<gene>
    <name evidence="1" type="ORF">Prudu_1434S000100</name>
</gene>
<sequence length="344" mass="39402">YKARPICGDDTPSHRSKNGPKICYIGHRKWLPINHPYRRQRAAFNGKPEYGTPPEPLHGEEVLRIVEDINYIWGSKNGGSVGENDDSRLLGLKSHDCHTLMQQLLPVAIRSVLEKPTRYMKVLKGYVQNRARPEGCIAERWSAFKPEMGVSKPLSGCTVSLVDRDLLNQAHLYVLENTEEVLPYIEEHMIHIKTTYPKFRKRTKWLQDKHNSTFTQWLHFKVQSELNGEEHNGVSENLRWLAAGPSMAAPSYRSYLINGVKFNTKAQDDVRTVQNSGVYLLAHTMQVDSAKDKNPIVSNMGFYGVIQEIWDLDYHKFRIPVLRCDWVDNTSGLVVDELGFTLVD</sequence>
<evidence type="ECO:0000313" key="1">
    <source>
        <dbReference type="EMBL" id="BBN70104.1"/>
    </source>
</evidence>
<organism evidence="1">
    <name type="scientific">Prunus dulcis</name>
    <name type="common">Almond</name>
    <name type="synonym">Amygdalus dulcis</name>
    <dbReference type="NCBI Taxonomy" id="3755"/>
    <lineage>
        <taxon>Eukaryota</taxon>
        <taxon>Viridiplantae</taxon>
        <taxon>Streptophyta</taxon>
        <taxon>Embryophyta</taxon>
        <taxon>Tracheophyta</taxon>
        <taxon>Spermatophyta</taxon>
        <taxon>Magnoliopsida</taxon>
        <taxon>eudicotyledons</taxon>
        <taxon>Gunneridae</taxon>
        <taxon>Pentapetalae</taxon>
        <taxon>rosids</taxon>
        <taxon>fabids</taxon>
        <taxon>Rosales</taxon>
        <taxon>Rosaceae</taxon>
        <taxon>Amygdaloideae</taxon>
        <taxon>Amygdaleae</taxon>
        <taxon>Prunus</taxon>
    </lineage>
</organism>
<name>A0A5H2XTZ1_PRUDU</name>
<dbReference type="Pfam" id="PF02992">
    <property type="entry name" value="Transposase_21"/>
    <property type="match status" value="1"/>
</dbReference>
<reference evidence="1" key="1">
    <citation type="journal article" date="2019" name="Science">
        <title>Mutation of a bHLH transcription factor allowed almond domestication.</title>
        <authorList>
            <person name="Sanchez-Perez R."/>
            <person name="Pavan S."/>
            <person name="Mazzeo R."/>
            <person name="Moldovan C."/>
            <person name="Aiese Cigliano R."/>
            <person name="Del Cueto J."/>
            <person name="Ricciardi F."/>
            <person name="Lotti C."/>
            <person name="Ricciardi L."/>
            <person name="Dicenta F."/>
            <person name="Lopez-Marques R.L."/>
            <person name="Lindberg Moller B."/>
        </authorList>
    </citation>
    <scope>NUCLEOTIDE SEQUENCE</scope>
</reference>
<proteinExistence type="predicted"/>
<dbReference type="PANTHER" id="PTHR48258">
    <property type="entry name" value="DUF4218 DOMAIN-CONTAINING PROTEIN-RELATED"/>
    <property type="match status" value="1"/>
</dbReference>
<dbReference type="EMBL" id="AP021771">
    <property type="protein sequence ID" value="BBN70104.1"/>
    <property type="molecule type" value="Genomic_DNA"/>
</dbReference>
<accession>A0A5H2XTZ1</accession>
<evidence type="ECO:0008006" key="2">
    <source>
        <dbReference type="Google" id="ProtNLM"/>
    </source>
</evidence>